<protein>
    <submittedName>
        <fullName evidence="3">Outer membrane protein</fullName>
    </submittedName>
</protein>
<evidence type="ECO:0000313" key="3">
    <source>
        <dbReference type="EMBL" id="SNV60221.1"/>
    </source>
</evidence>
<organism evidence="3 4">
    <name type="scientific">Veillonella rodentium</name>
    <dbReference type="NCBI Taxonomy" id="248315"/>
    <lineage>
        <taxon>Bacteria</taxon>
        <taxon>Bacillati</taxon>
        <taxon>Bacillota</taxon>
        <taxon>Negativicutes</taxon>
        <taxon>Veillonellales</taxon>
        <taxon>Veillonellaceae</taxon>
        <taxon>Veillonella</taxon>
    </lineage>
</organism>
<feature type="coiled-coil region" evidence="1">
    <location>
        <begin position="216"/>
        <end position="243"/>
    </location>
</feature>
<gene>
    <name evidence="3" type="ORF">SAMEA44547418_00551</name>
</gene>
<evidence type="ECO:0000256" key="1">
    <source>
        <dbReference type="SAM" id="Coils"/>
    </source>
</evidence>
<keyword evidence="2" id="KW-1133">Transmembrane helix</keyword>
<dbReference type="AlphaFoldDB" id="A0A239YLV3"/>
<dbReference type="RefSeq" id="WP_095065528.1">
    <property type="nucleotide sequence ID" value="NZ_LT906470.1"/>
</dbReference>
<dbReference type="KEGG" id="vrm:44547418_00551"/>
<name>A0A239YLV3_9FIRM</name>
<keyword evidence="4" id="KW-1185">Reference proteome</keyword>
<dbReference type="EMBL" id="LT906470">
    <property type="protein sequence ID" value="SNV60221.1"/>
    <property type="molecule type" value="Genomic_DNA"/>
</dbReference>
<accession>A0A239YLV3</accession>
<evidence type="ECO:0000313" key="4">
    <source>
        <dbReference type="Proteomes" id="UP000214973"/>
    </source>
</evidence>
<evidence type="ECO:0000256" key="2">
    <source>
        <dbReference type="SAM" id="Phobius"/>
    </source>
</evidence>
<keyword evidence="1" id="KW-0175">Coiled coil</keyword>
<proteinExistence type="predicted"/>
<reference evidence="3 4" key="1">
    <citation type="submission" date="2017-06" db="EMBL/GenBank/DDBJ databases">
        <authorList>
            <consortium name="Pathogen Informatics"/>
        </authorList>
    </citation>
    <scope>NUCLEOTIDE SEQUENCE [LARGE SCALE GENOMIC DNA]</scope>
    <source>
        <strain evidence="3 4">NCTC12018</strain>
    </source>
</reference>
<keyword evidence="2" id="KW-0812">Transmembrane</keyword>
<dbReference type="Proteomes" id="UP000214973">
    <property type="component" value="Chromosome 1"/>
</dbReference>
<keyword evidence="2" id="KW-0472">Membrane</keyword>
<feature type="transmembrane region" description="Helical" evidence="2">
    <location>
        <begin position="7"/>
        <end position="28"/>
    </location>
</feature>
<sequence>MNGNKRYIGLIIFLVAALGAMVWFYGFVTNRQHNSDGISIGVVRMDDVLEFNPSYEDYKQAKQELDLLNRQYQLEQTALNAKSDAQEEQLKSLALDSTLSDALTVELQTRIATKENELNQQLNAKRNELTQKYLSELKVSANAYDLEIVNLQLDLYVYDDRVYIDDAQRQQAMAEKAKKEERLKELLAKRQPSSSDVDAIKNKVEAELAPLQKKGQEELNQYAASLQQELAAKRDDMMQRQAQAIISNNNLPVAQDWNDTWAKKLSDKEAEVSALHEAILEDVRMRVGIIAEEQHLDLVIIDDGGNIKGLDITDAVKASYRVQ</sequence>